<sequence length="138" mass="14832">MREDFQEAVLAVAALIPPGRVLAYGDIAELLGAGGPRQVGTVMARSGGSVPWWRVIRSSGRPPACHEHRAWAHYLQEGTPLKGRVEPDGSGYRVRIGDARWQPEDSDWTVLDTLRSQLGDAAAPANPGMSPGHGEVEV</sequence>
<keyword evidence="4" id="KW-1185">Reference proteome</keyword>
<gene>
    <name evidence="3" type="ORF">GCM10009688_17940</name>
</gene>
<reference evidence="4" key="1">
    <citation type="journal article" date="2019" name="Int. J. Syst. Evol. Microbiol.">
        <title>The Global Catalogue of Microorganisms (GCM) 10K type strain sequencing project: providing services to taxonomists for standard genome sequencing and annotation.</title>
        <authorList>
            <consortium name="The Broad Institute Genomics Platform"/>
            <consortium name="The Broad Institute Genome Sequencing Center for Infectious Disease"/>
            <person name="Wu L."/>
            <person name="Ma J."/>
        </authorList>
    </citation>
    <scope>NUCLEOTIDE SEQUENCE [LARGE SCALE GENOMIC DNA]</scope>
    <source>
        <strain evidence="4">JCM 13316</strain>
    </source>
</reference>
<proteinExistence type="predicted"/>
<feature type="domain" description="Methylated-DNA-[protein]-cysteine S-methyltransferase DNA binding" evidence="2">
    <location>
        <begin position="4"/>
        <end position="62"/>
    </location>
</feature>
<dbReference type="PANTHER" id="PTHR42942:SF1">
    <property type="entry name" value="ALKYLTRANSFERASE-LIKE PROTEIN 1"/>
    <property type="match status" value="1"/>
</dbReference>
<dbReference type="InterPro" id="IPR036388">
    <property type="entry name" value="WH-like_DNA-bd_sf"/>
</dbReference>
<protein>
    <recommendedName>
        <fullName evidence="2">Methylated-DNA-[protein]-cysteine S-methyltransferase DNA binding domain-containing protein</fullName>
    </recommendedName>
</protein>
<dbReference type="Proteomes" id="UP001500784">
    <property type="component" value="Unassembled WGS sequence"/>
</dbReference>
<evidence type="ECO:0000313" key="4">
    <source>
        <dbReference type="Proteomes" id="UP001500784"/>
    </source>
</evidence>
<dbReference type="RefSeq" id="WP_152226728.1">
    <property type="nucleotide sequence ID" value="NZ_BAAALV010000002.1"/>
</dbReference>
<evidence type="ECO:0000259" key="2">
    <source>
        <dbReference type="Pfam" id="PF01035"/>
    </source>
</evidence>
<dbReference type="InterPro" id="IPR052520">
    <property type="entry name" value="ATL_DNA_repair"/>
</dbReference>
<dbReference type="Pfam" id="PF01035">
    <property type="entry name" value="DNA_binding_1"/>
    <property type="match status" value="1"/>
</dbReference>
<name>A0ABP5AJM5_9MICC</name>
<evidence type="ECO:0000256" key="1">
    <source>
        <dbReference type="ARBA" id="ARBA00022763"/>
    </source>
</evidence>
<dbReference type="InterPro" id="IPR014048">
    <property type="entry name" value="MethylDNA_cys_MeTrfase_DNA-bd"/>
</dbReference>
<dbReference type="CDD" id="cd06445">
    <property type="entry name" value="ATase"/>
    <property type="match status" value="1"/>
</dbReference>
<comment type="caution">
    <text evidence="3">The sequence shown here is derived from an EMBL/GenBank/DDBJ whole genome shotgun (WGS) entry which is preliminary data.</text>
</comment>
<accession>A0ABP5AJM5</accession>
<keyword evidence="1" id="KW-0227">DNA damage</keyword>
<dbReference type="Gene3D" id="1.10.10.10">
    <property type="entry name" value="Winged helix-like DNA-binding domain superfamily/Winged helix DNA-binding domain"/>
    <property type="match status" value="1"/>
</dbReference>
<dbReference type="SUPFAM" id="SSF46767">
    <property type="entry name" value="Methylated DNA-protein cysteine methyltransferase, C-terminal domain"/>
    <property type="match status" value="1"/>
</dbReference>
<organism evidence="3 4">
    <name type="scientific">Arthrobacter gandavensis</name>
    <dbReference type="NCBI Taxonomy" id="169960"/>
    <lineage>
        <taxon>Bacteria</taxon>
        <taxon>Bacillati</taxon>
        <taxon>Actinomycetota</taxon>
        <taxon>Actinomycetes</taxon>
        <taxon>Micrococcales</taxon>
        <taxon>Micrococcaceae</taxon>
        <taxon>Arthrobacter</taxon>
    </lineage>
</organism>
<dbReference type="EMBL" id="BAAALV010000002">
    <property type="protein sequence ID" value="GAA1913352.1"/>
    <property type="molecule type" value="Genomic_DNA"/>
</dbReference>
<evidence type="ECO:0000313" key="3">
    <source>
        <dbReference type="EMBL" id="GAA1913352.1"/>
    </source>
</evidence>
<dbReference type="PANTHER" id="PTHR42942">
    <property type="entry name" value="6-O-METHYLGUANINE DNA METHYLTRANSFERASE"/>
    <property type="match status" value="1"/>
</dbReference>
<dbReference type="InterPro" id="IPR036217">
    <property type="entry name" value="MethylDNA_cys_MeTrfase_DNAb"/>
</dbReference>